<dbReference type="GO" id="GO:0016887">
    <property type="term" value="F:ATP hydrolysis activity"/>
    <property type="evidence" value="ECO:0007669"/>
    <property type="project" value="InterPro"/>
</dbReference>
<dbReference type="AlphaFoldDB" id="A0A9X3S483"/>
<evidence type="ECO:0000256" key="4">
    <source>
        <dbReference type="ARBA" id="ARBA00022840"/>
    </source>
</evidence>
<dbReference type="GO" id="GO:0005524">
    <property type="term" value="F:ATP binding"/>
    <property type="evidence" value="ECO:0007669"/>
    <property type="project" value="UniProtKB-KW"/>
</dbReference>
<accession>A0A9X3S483</accession>
<dbReference type="InterPro" id="IPR052156">
    <property type="entry name" value="BCAA_Transport_ATP-bd_LivF"/>
</dbReference>
<keyword evidence="2" id="KW-0813">Transport</keyword>
<evidence type="ECO:0000256" key="5">
    <source>
        <dbReference type="ARBA" id="ARBA00022970"/>
    </source>
</evidence>
<dbReference type="PANTHER" id="PTHR43820:SF4">
    <property type="entry name" value="HIGH-AFFINITY BRANCHED-CHAIN AMINO ACID TRANSPORT ATP-BINDING PROTEIN LIVF"/>
    <property type="match status" value="1"/>
</dbReference>
<keyword evidence="8" id="KW-1185">Reference proteome</keyword>
<dbReference type="SUPFAM" id="SSF52540">
    <property type="entry name" value="P-loop containing nucleoside triphosphate hydrolases"/>
    <property type="match status" value="1"/>
</dbReference>
<dbReference type="InterPro" id="IPR003439">
    <property type="entry name" value="ABC_transporter-like_ATP-bd"/>
</dbReference>
<organism evidence="7 8">
    <name type="scientific">Solirubrobacter ginsenosidimutans</name>
    <dbReference type="NCBI Taxonomy" id="490573"/>
    <lineage>
        <taxon>Bacteria</taxon>
        <taxon>Bacillati</taxon>
        <taxon>Actinomycetota</taxon>
        <taxon>Thermoleophilia</taxon>
        <taxon>Solirubrobacterales</taxon>
        <taxon>Solirubrobacteraceae</taxon>
        <taxon>Solirubrobacter</taxon>
    </lineage>
</organism>
<dbReference type="Proteomes" id="UP001149140">
    <property type="component" value="Unassembled WGS sequence"/>
</dbReference>
<dbReference type="GO" id="GO:0015658">
    <property type="term" value="F:branched-chain amino acid transmembrane transporter activity"/>
    <property type="evidence" value="ECO:0007669"/>
    <property type="project" value="TreeGrafter"/>
</dbReference>
<evidence type="ECO:0000256" key="2">
    <source>
        <dbReference type="ARBA" id="ARBA00022448"/>
    </source>
</evidence>
<evidence type="ECO:0000259" key="6">
    <source>
        <dbReference type="PROSITE" id="PS50893"/>
    </source>
</evidence>
<keyword evidence="4 7" id="KW-0067">ATP-binding</keyword>
<comment type="similarity">
    <text evidence="1">Belongs to the ABC transporter superfamily.</text>
</comment>
<evidence type="ECO:0000313" key="8">
    <source>
        <dbReference type="Proteomes" id="UP001149140"/>
    </source>
</evidence>
<dbReference type="PROSITE" id="PS50893">
    <property type="entry name" value="ABC_TRANSPORTER_2"/>
    <property type="match status" value="1"/>
</dbReference>
<protein>
    <submittedName>
        <fullName evidence="7">ABC transporter ATP-binding protein</fullName>
    </submittedName>
</protein>
<evidence type="ECO:0000256" key="1">
    <source>
        <dbReference type="ARBA" id="ARBA00005417"/>
    </source>
</evidence>
<keyword evidence="5" id="KW-0029">Amino-acid transport</keyword>
<reference evidence="7" key="1">
    <citation type="submission" date="2022-10" db="EMBL/GenBank/DDBJ databases">
        <title>The WGS of Solirubrobacter ginsenosidimutans DSM 21036.</title>
        <authorList>
            <person name="Jiang Z."/>
        </authorList>
    </citation>
    <scope>NUCLEOTIDE SEQUENCE</scope>
    <source>
        <strain evidence="7">DSM 21036</strain>
    </source>
</reference>
<dbReference type="GO" id="GO:0015807">
    <property type="term" value="P:L-amino acid transport"/>
    <property type="evidence" value="ECO:0007669"/>
    <property type="project" value="TreeGrafter"/>
</dbReference>
<dbReference type="EMBL" id="JAPDOD010000005">
    <property type="protein sequence ID" value="MDA0160348.1"/>
    <property type="molecule type" value="Genomic_DNA"/>
</dbReference>
<name>A0A9X3S483_9ACTN</name>
<gene>
    <name evidence="7" type="ORF">OM076_08735</name>
</gene>
<evidence type="ECO:0000256" key="3">
    <source>
        <dbReference type="ARBA" id="ARBA00022741"/>
    </source>
</evidence>
<dbReference type="PROSITE" id="PS00211">
    <property type="entry name" value="ABC_TRANSPORTER_1"/>
    <property type="match status" value="1"/>
</dbReference>
<dbReference type="Pfam" id="PF00005">
    <property type="entry name" value="ABC_tran"/>
    <property type="match status" value="1"/>
</dbReference>
<feature type="domain" description="ABC transporter" evidence="6">
    <location>
        <begin position="5"/>
        <end position="238"/>
    </location>
</feature>
<dbReference type="RefSeq" id="WP_270039135.1">
    <property type="nucleotide sequence ID" value="NZ_JAPDOD010000005.1"/>
</dbReference>
<dbReference type="CDD" id="cd03224">
    <property type="entry name" value="ABC_TM1139_LivF_branched"/>
    <property type="match status" value="1"/>
</dbReference>
<dbReference type="PANTHER" id="PTHR43820">
    <property type="entry name" value="HIGH-AFFINITY BRANCHED-CHAIN AMINO ACID TRANSPORT ATP-BINDING PROTEIN LIVF"/>
    <property type="match status" value="1"/>
</dbReference>
<proteinExistence type="inferred from homology"/>
<dbReference type="InterPro" id="IPR027417">
    <property type="entry name" value="P-loop_NTPase"/>
</dbReference>
<dbReference type="SMART" id="SM00382">
    <property type="entry name" value="AAA"/>
    <property type="match status" value="1"/>
</dbReference>
<dbReference type="Gene3D" id="3.40.50.300">
    <property type="entry name" value="P-loop containing nucleotide triphosphate hydrolases"/>
    <property type="match status" value="1"/>
</dbReference>
<dbReference type="InterPro" id="IPR003593">
    <property type="entry name" value="AAA+_ATPase"/>
</dbReference>
<dbReference type="InterPro" id="IPR017871">
    <property type="entry name" value="ABC_transporter-like_CS"/>
</dbReference>
<comment type="caution">
    <text evidence="7">The sequence shown here is derived from an EMBL/GenBank/DDBJ whole genome shotgun (WGS) entry which is preliminary data.</text>
</comment>
<sequence>MSALLSVEGLDAGYGGVPILRGVSIEVSAGETVALLGSNGAGKSTLLRAISGLIRPSAGTVTFAGEEITRRAPHQIVRRGLVHVPEGRRLFARQTVASNLELGFFGSGVARADEAARVEAALDLFPALKTRMETYAGLLSGGQQQMLAIAQGLVRDPRLLILDEPSLGLAPVLVDEVFAALTELGRRGGTVLIVEQLADRALRLARRAYVMSQGQIAAAGDADTLRGSNALEEAYLGVGAELAHDAGERT</sequence>
<keyword evidence="3" id="KW-0547">Nucleotide-binding</keyword>
<evidence type="ECO:0000313" key="7">
    <source>
        <dbReference type="EMBL" id="MDA0160348.1"/>
    </source>
</evidence>